<dbReference type="AlphaFoldDB" id="A0A382I701"/>
<reference evidence="1" key="1">
    <citation type="submission" date="2018-05" db="EMBL/GenBank/DDBJ databases">
        <authorList>
            <person name="Lanie J.A."/>
            <person name="Ng W.-L."/>
            <person name="Kazmierczak K.M."/>
            <person name="Andrzejewski T.M."/>
            <person name="Davidsen T.M."/>
            <person name="Wayne K.J."/>
            <person name="Tettelin H."/>
            <person name="Glass J.I."/>
            <person name="Rusch D."/>
            <person name="Podicherti R."/>
            <person name="Tsui H.-C.T."/>
            <person name="Winkler M.E."/>
        </authorList>
    </citation>
    <scope>NUCLEOTIDE SEQUENCE</scope>
</reference>
<name>A0A382I701_9ZZZZ</name>
<proteinExistence type="predicted"/>
<dbReference type="EMBL" id="UINC01065131">
    <property type="protein sequence ID" value="SVB94461.1"/>
    <property type="molecule type" value="Genomic_DNA"/>
</dbReference>
<protein>
    <submittedName>
        <fullName evidence="1">Uncharacterized protein</fullName>
    </submittedName>
</protein>
<accession>A0A382I701</accession>
<gene>
    <name evidence="1" type="ORF">METZ01_LOCUS247315</name>
</gene>
<evidence type="ECO:0000313" key="1">
    <source>
        <dbReference type="EMBL" id="SVB94461.1"/>
    </source>
</evidence>
<organism evidence="1">
    <name type="scientific">marine metagenome</name>
    <dbReference type="NCBI Taxonomy" id="408172"/>
    <lineage>
        <taxon>unclassified sequences</taxon>
        <taxon>metagenomes</taxon>
        <taxon>ecological metagenomes</taxon>
    </lineage>
</organism>
<sequence length="75" mass="8109">MAGDEAEDLGQILSLDETIVTPFGTFTQCLKTLDTDALEPGLEEHKWYAPGVGAVAEREFKGGEDELVLVELTTP</sequence>